<keyword evidence="9" id="KW-1185">Reference proteome</keyword>
<evidence type="ECO:0000313" key="9">
    <source>
        <dbReference type="Proteomes" id="UP000290253"/>
    </source>
</evidence>
<keyword evidence="1 6" id="KW-0540">Nuclease</keyword>
<dbReference type="Gene3D" id="3.40.960.10">
    <property type="entry name" value="VSR Endonuclease"/>
    <property type="match status" value="1"/>
</dbReference>
<keyword evidence="3 6" id="KW-0227">DNA damage</keyword>
<protein>
    <recommendedName>
        <fullName evidence="6">Very short patch repair endonuclease</fullName>
        <ecNumber evidence="6">3.1.-.-</ecNumber>
    </recommendedName>
</protein>
<dbReference type="InterPro" id="IPR004603">
    <property type="entry name" value="DNA_mismatch_endonuc_vsr"/>
</dbReference>
<dbReference type="GO" id="GO:0004519">
    <property type="term" value="F:endonuclease activity"/>
    <property type="evidence" value="ECO:0007669"/>
    <property type="project" value="UniProtKB-KW"/>
</dbReference>
<dbReference type="EMBL" id="SDMK01000002">
    <property type="protein sequence ID" value="RXS95113.1"/>
    <property type="molecule type" value="Genomic_DNA"/>
</dbReference>
<evidence type="ECO:0000256" key="7">
    <source>
        <dbReference type="SAM" id="MobiDB-lite"/>
    </source>
</evidence>
<keyword evidence="2 6" id="KW-0255">Endonuclease</keyword>
<keyword evidence="5 6" id="KW-0234">DNA repair</keyword>
<evidence type="ECO:0000313" key="8">
    <source>
        <dbReference type="EMBL" id="RXS95113.1"/>
    </source>
</evidence>
<evidence type="ECO:0000256" key="6">
    <source>
        <dbReference type="PIRNR" id="PIRNR018267"/>
    </source>
</evidence>
<evidence type="ECO:0000256" key="1">
    <source>
        <dbReference type="ARBA" id="ARBA00022722"/>
    </source>
</evidence>
<dbReference type="RefSeq" id="WP_129208281.1">
    <property type="nucleotide sequence ID" value="NZ_BMGU01000003.1"/>
</dbReference>
<comment type="function">
    <text evidence="6">May nick specific sequences that contain T:G mispairs resulting from m5C-deamination.</text>
</comment>
<reference evidence="8 9" key="1">
    <citation type="journal article" date="2016" name="Int. J. Syst. Evol. Microbiol.">
        <title>Acidipila dinghuensis sp. nov., an acidobacterium isolated from forest soil.</title>
        <authorList>
            <person name="Jiang Y.W."/>
            <person name="Wang J."/>
            <person name="Chen M.H."/>
            <person name="Lv Y.Y."/>
            <person name="Qiu L.H."/>
        </authorList>
    </citation>
    <scope>NUCLEOTIDE SEQUENCE [LARGE SCALE GENOMIC DNA]</scope>
    <source>
        <strain evidence="8 9">DHOF10</strain>
    </source>
</reference>
<feature type="compositionally biased region" description="Basic and acidic residues" evidence="7">
    <location>
        <begin position="1"/>
        <end position="11"/>
    </location>
</feature>
<dbReference type="CDD" id="cd00221">
    <property type="entry name" value="Vsr"/>
    <property type="match status" value="1"/>
</dbReference>
<comment type="similarity">
    <text evidence="6">Belongs to the vsr family.</text>
</comment>
<comment type="caution">
    <text evidence="8">The sequence shown here is derived from an EMBL/GenBank/DDBJ whole genome shotgun (WGS) entry which is preliminary data.</text>
</comment>
<dbReference type="InterPro" id="IPR011335">
    <property type="entry name" value="Restrct_endonuc-II-like"/>
</dbReference>
<feature type="region of interest" description="Disordered" evidence="7">
    <location>
        <begin position="137"/>
        <end position="157"/>
    </location>
</feature>
<evidence type="ECO:0000256" key="5">
    <source>
        <dbReference type="ARBA" id="ARBA00023204"/>
    </source>
</evidence>
<dbReference type="GO" id="GO:0016787">
    <property type="term" value="F:hydrolase activity"/>
    <property type="evidence" value="ECO:0007669"/>
    <property type="project" value="UniProtKB-KW"/>
</dbReference>
<evidence type="ECO:0000256" key="3">
    <source>
        <dbReference type="ARBA" id="ARBA00022763"/>
    </source>
</evidence>
<evidence type="ECO:0000256" key="2">
    <source>
        <dbReference type="ARBA" id="ARBA00022759"/>
    </source>
</evidence>
<dbReference type="PIRSF" id="PIRSF018267">
    <property type="entry name" value="VSR_endonuc"/>
    <property type="match status" value="1"/>
</dbReference>
<keyword evidence="4 6" id="KW-0378">Hydrolase</keyword>
<dbReference type="GO" id="GO:0006298">
    <property type="term" value="P:mismatch repair"/>
    <property type="evidence" value="ECO:0007669"/>
    <property type="project" value="UniProtKB-UniRule"/>
</dbReference>
<dbReference type="AlphaFoldDB" id="A0A4Q1SDD6"/>
<dbReference type="EC" id="3.1.-.-" evidence="6"/>
<organism evidence="8 9">
    <name type="scientific">Silvibacterium dinghuense</name>
    <dbReference type="NCBI Taxonomy" id="1560006"/>
    <lineage>
        <taxon>Bacteria</taxon>
        <taxon>Pseudomonadati</taxon>
        <taxon>Acidobacteriota</taxon>
        <taxon>Terriglobia</taxon>
        <taxon>Terriglobales</taxon>
        <taxon>Acidobacteriaceae</taxon>
        <taxon>Silvibacterium</taxon>
    </lineage>
</organism>
<dbReference type="OrthoDB" id="9801520at2"/>
<feature type="region of interest" description="Disordered" evidence="7">
    <location>
        <begin position="1"/>
        <end position="20"/>
    </location>
</feature>
<dbReference type="Pfam" id="PF03852">
    <property type="entry name" value="Vsr"/>
    <property type="match status" value="1"/>
</dbReference>
<sequence>MADVHTREQRSRNMAAIRGKDTKPEIRVRSALHRLGYRFRLHRKDLPGKPDIVLPKYRLAIFVHGCFWHSHSCRYGQVQPATRSDFWTNKRTDTMERDKKKALALEQLGWTVVTLWECETKDAEAVSVTLRKIIEQQQAQMPSEAGKDDQEQEPQDA</sequence>
<proteinExistence type="inferred from homology"/>
<gene>
    <name evidence="8" type="primary">vsr</name>
    <name evidence="8" type="ORF">ESZ00_10900</name>
</gene>
<dbReference type="SUPFAM" id="SSF52980">
    <property type="entry name" value="Restriction endonuclease-like"/>
    <property type="match status" value="1"/>
</dbReference>
<accession>A0A4Q1SDD6</accession>
<evidence type="ECO:0000256" key="4">
    <source>
        <dbReference type="ARBA" id="ARBA00022801"/>
    </source>
</evidence>
<dbReference type="Proteomes" id="UP000290253">
    <property type="component" value="Unassembled WGS sequence"/>
</dbReference>
<dbReference type="NCBIfam" id="TIGR00632">
    <property type="entry name" value="vsr"/>
    <property type="match status" value="1"/>
</dbReference>
<name>A0A4Q1SDD6_9BACT</name>